<evidence type="ECO:0000313" key="1">
    <source>
        <dbReference type="EMBL" id="GFD07215.1"/>
    </source>
</evidence>
<dbReference type="AlphaFoldDB" id="A0A699T9J9"/>
<dbReference type="SUPFAM" id="SSF55729">
    <property type="entry name" value="Acyl-CoA N-acyltransferases (Nat)"/>
    <property type="match status" value="1"/>
</dbReference>
<dbReference type="InterPro" id="IPR016181">
    <property type="entry name" value="Acyl_CoA_acyltransferase"/>
</dbReference>
<dbReference type="SUPFAM" id="SSF56059">
    <property type="entry name" value="Glutathione synthetase ATP-binding domain-like"/>
    <property type="match status" value="1"/>
</dbReference>
<gene>
    <name evidence="1" type="ORF">Tci_879184</name>
</gene>
<sequence>MLPIDPTLLTPRHQGGPVYWIAEDETTNAVIGSVMGLNHQKAFNDPENGSSLWCLAVDPQCTRPGVGEVLVLKAAGLELPVQQLAGNADDNLAFLDEHQRVVVKPVDGEQGQGVAVDLRTIDDVQAAVERARQFDSRVLLESFHEGL</sequence>
<accession>A0A699T9J9</accession>
<feature type="non-terminal residue" evidence="1">
    <location>
        <position position="147"/>
    </location>
</feature>
<name>A0A699T9J9_TANCI</name>
<dbReference type="Gene3D" id="3.30.470.20">
    <property type="entry name" value="ATP-grasp fold, B domain"/>
    <property type="match status" value="1"/>
</dbReference>
<protein>
    <submittedName>
        <fullName evidence="1">Uncharacterized protein</fullName>
    </submittedName>
</protein>
<organism evidence="1">
    <name type="scientific">Tanacetum cinerariifolium</name>
    <name type="common">Dalmatian daisy</name>
    <name type="synonym">Chrysanthemum cinerariifolium</name>
    <dbReference type="NCBI Taxonomy" id="118510"/>
    <lineage>
        <taxon>Eukaryota</taxon>
        <taxon>Viridiplantae</taxon>
        <taxon>Streptophyta</taxon>
        <taxon>Embryophyta</taxon>
        <taxon>Tracheophyta</taxon>
        <taxon>Spermatophyta</taxon>
        <taxon>Magnoliopsida</taxon>
        <taxon>eudicotyledons</taxon>
        <taxon>Gunneridae</taxon>
        <taxon>Pentapetalae</taxon>
        <taxon>asterids</taxon>
        <taxon>campanulids</taxon>
        <taxon>Asterales</taxon>
        <taxon>Asteraceae</taxon>
        <taxon>Asteroideae</taxon>
        <taxon>Anthemideae</taxon>
        <taxon>Anthemidinae</taxon>
        <taxon>Tanacetum</taxon>
    </lineage>
</organism>
<dbReference type="EMBL" id="BKCJ011230008">
    <property type="protein sequence ID" value="GFD07215.1"/>
    <property type="molecule type" value="Genomic_DNA"/>
</dbReference>
<comment type="caution">
    <text evidence="1">The sequence shown here is derived from an EMBL/GenBank/DDBJ whole genome shotgun (WGS) entry which is preliminary data.</text>
</comment>
<reference evidence="1" key="1">
    <citation type="journal article" date="2019" name="Sci. Rep.">
        <title>Draft genome of Tanacetum cinerariifolium, the natural source of mosquito coil.</title>
        <authorList>
            <person name="Yamashiro T."/>
            <person name="Shiraishi A."/>
            <person name="Satake H."/>
            <person name="Nakayama K."/>
        </authorList>
    </citation>
    <scope>NUCLEOTIDE SEQUENCE</scope>
</reference>
<proteinExistence type="predicted"/>